<dbReference type="STRING" id="1618574.UT24_C0019G0014"/>
<comment type="caution">
    <text evidence="6">The sequence shown here is derived from an EMBL/GenBank/DDBJ whole genome shotgun (WGS) entry which is preliminary data.</text>
</comment>
<dbReference type="InterPro" id="IPR007197">
    <property type="entry name" value="rSAM"/>
</dbReference>
<dbReference type="PANTHER" id="PTHR11228">
    <property type="entry name" value="RADICAL SAM DOMAIN PROTEIN"/>
    <property type="match status" value="1"/>
</dbReference>
<evidence type="ECO:0000313" key="6">
    <source>
        <dbReference type="EMBL" id="KKQ99974.1"/>
    </source>
</evidence>
<evidence type="ECO:0000256" key="1">
    <source>
        <dbReference type="ARBA" id="ARBA00022691"/>
    </source>
</evidence>
<dbReference type="InterPro" id="IPR050377">
    <property type="entry name" value="Radical_SAM_PqqE_MftC-like"/>
</dbReference>
<reference evidence="6 7" key="1">
    <citation type="journal article" date="2015" name="Nature">
        <title>rRNA introns, odd ribosomes, and small enigmatic genomes across a large radiation of phyla.</title>
        <authorList>
            <person name="Brown C.T."/>
            <person name="Hug L.A."/>
            <person name="Thomas B.C."/>
            <person name="Sharon I."/>
            <person name="Castelle C.J."/>
            <person name="Singh A."/>
            <person name="Wilkins M.J."/>
            <person name="Williams K.H."/>
            <person name="Banfield J.F."/>
        </authorList>
    </citation>
    <scope>NUCLEOTIDE SEQUENCE [LARGE SCALE GENOMIC DNA]</scope>
</reference>
<dbReference type="GO" id="GO:0046872">
    <property type="term" value="F:metal ion binding"/>
    <property type="evidence" value="ECO:0007669"/>
    <property type="project" value="UniProtKB-KW"/>
</dbReference>
<dbReference type="CDD" id="cd01335">
    <property type="entry name" value="Radical_SAM"/>
    <property type="match status" value="1"/>
</dbReference>
<evidence type="ECO:0000256" key="2">
    <source>
        <dbReference type="ARBA" id="ARBA00022723"/>
    </source>
</evidence>
<evidence type="ECO:0000313" key="7">
    <source>
        <dbReference type="Proteomes" id="UP000033881"/>
    </source>
</evidence>
<dbReference type="AlphaFoldDB" id="A0A0G0PP81"/>
<gene>
    <name evidence="6" type="ORF">UT24_C0019G0014</name>
</gene>
<keyword evidence="3" id="KW-0408">Iron</keyword>
<organism evidence="6 7">
    <name type="scientific">Candidatus Woesebacteria bacterium GW2011_GWB1_39_12</name>
    <dbReference type="NCBI Taxonomy" id="1618574"/>
    <lineage>
        <taxon>Bacteria</taxon>
        <taxon>Candidatus Woeseibacteriota</taxon>
    </lineage>
</organism>
<evidence type="ECO:0000259" key="5">
    <source>
        <dbReference type="Pfam" id="PF04055"/>
    </source>
</evidence>
<dbReference type="SUPFAM" id="SSF102114">
    <property type="entry name" value="Radical SAM enzymes"/>
    <property type="match status" value="1"/>
</dbReference>
<keyword evidence="1" id="KW-0949">S-adenosyl-L-methionine</keyword>
<keyword evidence="4" id="KW-0411">Iron-sulfur</keyword>
<evidence type="ECO:0000256" key="4">
    <source>
        <dbReference type="ARBA" id="ARBA00023014"/>
    </source>
</evidence>
<evidence type="ECO:0000256" key="3">
    <source>
        <dbReference type="ARBA" id="ARBA00023004"/>
    </source>
</evidence>
<dbReference type="InterPro" id="IPR058240">
    <property type="entry name" value="rSAM_sf"/>
</dbReference>
<dbReference type="GO" id="GO:0003824">
    <property type="term" value="F:catalytic activity"/>
    <property type="evidence" value="ECO:0007669"/>
    <property type="project" value="InterPro"/>
</dbReference>
<dbReference type="Proteomes" id="UP000033881">
    <property type="component" value="Unassembled WGS sequence"/>
</dbReference>
<dbReference type="SFLD" id="SFLDS00029">
    <property type="entry name" value="Radical_SAM"/>
    <property type="match status" value="1"/>
</dbReference>
<dbReference type="EMBL" id="LBWB01000019">
    <property type="protein sequence ID" value="KKQ99974.1"/>
    <property type="molecule type" value="Genomic_DNA"/>
</dbReference>
<name>A0A0G0PP81_9BACT</name>
<sequence>MRIRREPESNYFAIFHNGKTFRFAINASLPITQLRHPEILDCAITAKCYADCPWCYVSSVKEGKHYSNIVVKAREIFGNLDLDQRPFQIAIGGEGEPTLHPDFIPFLKSIAELEIVPNYTTNGMHLSDEILKATKEFCGGVAVSCHPHLEKVWRKAANQLIQAGIATCLHIIVGEYGTSEKFWQIYDSTDGIYCYVALPYQAVGRAKEIDVEPEWNCFFREAMKLTPSDLAVGAPFHSFLLKHPEIVKTLGISMYDPEILSGYIILDDDYKTLLVSSYNQIPRGEK</sequence>
<proteinExistence type="predicted"/>
<keyword evidence="2" id="KW-0479">Metal-binding</keyword>
<feature type="domain" description="Radical SAM core" evidence="5">
    <location>
        <begin position="44"/>
        <end position="136"/>
    </location>
</feature>
<dbReference type="InterPro" id="IPR013785">
    <property type="entry name" value="Aldolase_TIM"/>
</dbReference>
<dbReference type="Pfam" id="PF04055">
    <property type="entry name" value="Radical_SAM"/>
    <property type="match status" value="1"/>
</dbReference>
<protein>
    <submittedName>
        <fullName evidence="6">Radical SAM protein</fullName>
    </submittedName>
</protein>
<dbReference type="PANTHER" id="PTHR11228:SF7">
    <property type="entry name" value="PQQA PEPTIDE CYCLASE"/>
    <property type="match status" value="1"/>
</dbReference>
<dbReference type="Gene3D" id="3.20.20.70">
    <property type="entry name" value="Aldolase class I"/>
    <property type="match status" value="1"/>
</dbReference>
<accession>A0A0G0PP81</accession>
<dbReference type="GO" id="GO:0051536">
    <property type="term" value="F:iron-sulfur cluster binding"/>
    <property type="evidence" value="ECO:0007669"/>
    <property type="project" value="UniProtKB-KW"/>
</dbReference>